<protein>
    <submittedName>
        <fullName evidence="1">F-box/LRR-repeat protein 14</fullName>
    </submittedName>
</protein>
<sequence length="105" mass="11379">MGIEIPATPPRMVAGSGAARCASVAQEAGRAGRRMSIACCAATREPAARWTCERRRIAARLPHDCAAQFRYARRLDASLIVRWSRVPCASLADRCCVDCATMNGR</sequence>
<keyword evidence="2" id="KW-1185">Reference proteome</keyword>
<evidence type="ECO:0000313" key="2">
    <source>
        <dbReference type="Proteomes" id="UP000250235"/>
    </source>
</evidence>
<reference evidence="1 2" key="1">
    <citation type="journal article" date="2015" name="Proc. Natl. Acad. Sci. U.S.A.">
        <title>The resurrection genome of Boea hygrometrica: A blueprint for survival of dehydration.</title>
        <authorList>
            <person name="Xiao L."/>
            <person name="Yang G."/>
            <person name="Zhang L."/>
            <person name="Yang X."/>
            <person name="Zhao S."/>
            <person name="Ji Z."/>
            <person name="Zhou Q."/>
            <person name="Hu M."/>
            <person name="Wang Y."/>
            <person name="Chen M."/>
            <person name="Xu Y."/>
            <person name="Jin H."/>
            <person name="Xiao X."/>
            <person name="Hu G."/>
            <person name="Bao F."/>
            <person name="Hu Y."/>
            <person name="Wan P."/>
            <person name="Li L."/>
            <person name="Deng X."/>
            <person name="Kuang T."/>
            <person name="Xiang C."/>
            <person name="Zhu J.K."/>
            <person name="Oliver M.J."/>
            <person name="He Y."/>
        </authorList>
    </citation>
    <scope>NUCLEOTIDE SEQUENCE [LARGE SCALE GENOMIC DNA]</scope>
    <source>
        <strain evidence="2">cv. XS01</strain>
    </source>
</reference>
<dbReference type="Proteomes" id="UP000250235">
    <property type="component" value="Unassembled WGS sequence"/>
</dbReference>
<dbReference type="AlphaFoldDB" id="A0A2Z6ZYM3"/>
<proteinExistence type="predicted"/>
<dbReference type="EMBL" id="KV164876">
    <property type="protein sequence ID" value="KZT76008.1"/>
    <property type="molecule type" value="Genomic_DNA"/>
</dbReference>
<evidence type="ECO:0000313" key="1">
    <source>
        <dbReference type="EMBL" id="KZT76008.1"/>
    </source>
</evidence>
<gene>
    <name evidence="1" type="ORF">F511_46968</name>
</gene>
<accession>A0A2Z6ZYM3</accession>
<organism evidence="1 2">
    <name type="scientific">Dorcoceras hygrometricum</name>
    <dbReference type="NCBI Taxonomy" id="472368"/>
    <lineage>
        <taxon>Eukaryota</taxon>
        <taxon>Viridiplantae</taxon>
        <taxon>Streptophyta</taxon>
        <taxon>Embryophyta</taxon>
        <taxon>Tracheophyta</taxon>
        <taxon>Spermatophyta</taxon>
        <taxon>Magnoliopsida</taxon>
        <taxon>eudicotyledons</taxon>
        <taxon>Gunneridae</taxon>
        <taxon>Pentapetalae</taxon>
        <taxon>asterids</taxon>
        <taxon>lamiids</taxon>
        <taxon>Lamiales</taxon>
        <taxon>Gesneriaceae</taxon>
        <taxon>Didymocarpoideae</taxon>
        <taxon>Trichosporeae</taxon>
        <taxon>Loxocarpinae</taxon>
        <taxon>Dorcoceras</taxon>
    </lineage>
</organism>
<name>A0A2Z6ZYM3_9LAMI</name>